<evidence type="ECO:0000256" key="11">
    <source>
        <dbReference type="ARBA" id="ARBA00023242"/>
    </source>
</evidence>
<evidence type="ECO:0000256" key="13">
    <source>
        <dbReference type="ARBA" id="ARBA00079864"/>
    </source>
</evidence>
<dbReference type="GO" id="GO:0032044">
    <property type="term" value="C:DSIF complex"/>
    <property type="evidence" value="ECO:0007669"/>
    <property type="project" value="TreeGrafter"/>
</dbReference>
<dbReference type="Pfam" id="PF06093">
    <property type="entry name" value="Spt4"/>
    <property type="match status" value="1"/>
</dbReference>
<dbReference type="GO" id="GO:0000993">
    <property type="term" value="F:RNA polymerase II complex binding"/>
    <property type="evidence" value="ECO:0007669"/>
    <property type="project" value="TreeGrafter"/>
</dbReference>
<keyword evidence="8" id="KW-0805">Transcription regulation</keyword>
<evidence type="ECO:0000256" key="10">
    <source>
        <dbReference type="ARBA" id="ARBA00023163"/>
    </source>
</evidence>
<name>F1LCA8_ASCSU</name>
<keyword evidence="9" id="KW-0010">Activator</keyword>
<dbReference type="GO" id="GO:0008270">
    <property type="term" value="F:zinc ion binding"/>
    <property type="evidence" value="ECO:0007669"/>
    <property type="project" value="UniProtKB-KW"/>
</dbReference>
<evidence type="ECO:0000256" key="1">
    <source>
        <dbReference type="ARBA" id="ARBA00004123"/>
    </source>
</evidence>
<dbReference type="InterPro" id="IPR009287">
    <property type="entry name" value="Spt4"/>
</dbReference>
<comment type="similarity">
    <text evidence="2">Belongs to the SPT4 family.</text>
</comment>
<dbReference type="InterPro" id="IPR038510">
    <property type="entry name" value="Spt4_sf"/>
</dbReference>
<evidence type="ECO:0000256" key="5">
    <source>
        <dbReference type="ARBA" id="ARBA00022723"/>
    </source>
</evidence>
<reference evidence="15" key="1">
    <citation type="journal article" date="2011" name="Genome Res.">
        <title>Deep small RNA sequencing from the nematode Ascaris reveals conservation, functional diversification, and novel developmental profiles.</title>
        <authorList>
            <person name="Wang J."/>
            <person name="Czech B."/>
            <person name="Crunk A."/>
            <person name="Wallace A."/>
            <person name="Mitreva M."/>
            <person name="Hannon G.J."/>
            <person name="Davis R.E."/>
        </authorList>
    </citation>
    <scope>NUCLEOTIDE SEQUENCE</scope>
</reference>
<evidence type="ECO:0000259" key="14">
    <source>
        <dbReference type="SMART" id="SM01389"/>
    </source>
</evidence>
<accession>F1LCA8</accession>
<keyword evidence="4" id="KW-0678">Repressor</keyword>
<keyword evidence="10" id="KW-0804">Transcription</keyword>
<dbReference type="EMBL" id="JI177338">
    <property type="protein sequence ID" value="ADY47762.1"/>
    <property type="molecule type" value="mRNA"/>
</dbReference>
<dbReference type="InterPro" id="IPR022800">
    <property type="entry name" value="Spt4/RpoE2_Znf"/>
</dbReference>
<dbReference type="SMART" id="SM01389">
    <property type="entry name" value="Spt4"/>
    <property type="match status" value="1"/>
</dbReference>
<dbReference type="SUPFAM" id="SSF63393">
    <property type="entry name" value="RNA polymerase subunits"/>
    <property type="match status" value="1"/>
</dbReference>
<dbReference type="GO" id="GO:0003746">
    <property type="term" value="F:translation elongation factor activity"/>
    <property type="evidence" value="ECO:0007669"/>
    <property type="project" value="UniProtKB-KW"/>
</dbReference>
<dbReference type="GO" id="GO:0006355">
    <property type="term" value="P:regulation of DNA-templated transcription"/>
    <property type="evidence" value="ECO:0007669"/>
    <property type="project" value="InterPro"/>
</dbReference>
<evidence type="ECO:0000256" key="12">
    <source>
        <dbReference type="ARBA" id="ARBA00070621"/>
    </source>
</evidence>
<dbReference type="PANTHER" id="PTHR12882">
    <property type="entry name" value="SUPPRESSOR OF TY 4"/>
    <property type="match status" value="1"/>
</dbReference>
<organism evidence="15">
    <name type="scientific">Ascaris suum</name>
    <name type="common">Pig roundworm</name>
    <name type="synonym">Ascaris lumbricoides</name>
    <dbReference type="NCBI Taxonomy" id="6253"/>
    <lineage>
        <taxon>Eukaryota</taxon>
        <taxon>Metazoa</taxon>
        <taxon>Ecdysozoa</taxon>
        <taxon>Nematoda</taxon>
        <taxon>Chromadorea</taxon>
        <taxon>Rhabditida</taxon>
        <taxon>Spirurina</taxon>
        <taxon>Ascaridomorpha</taxon>
        <taxon>Ascaridoidea</taxon>
        <taxon>Ascarididae</taxon>
        <taxon>Ascaris</taxon>
    </lineage>
</organism>
<keyword evidence="7" id="KW-0862">Zinc</keyword>
<evidence type="ECO:0000256" key="8">
    <source>
        <dbReference type="ARBA" id="ARBA00023015"/>
    </source>
</evidence>
<sequence>MCLFIICITPHNLKIPVFSSFAYRLNIKDSMRTASACFIYCFLWCNVLMCCYPIQCIMLPDHSVSICRYLEMSIESIPRDLRNLRACLLCSMIKTLDQFEQDGCDNCERFLGMKGDEEKVSECTSSNFDGMIAVIIPEDSWVCKWQKISRKARGMYAISVSGTLPSHIVQELKAQNIRYKPNMRDMTLND</sequence>
<dbReference type="FunFam" id="3.30.40.210:FF:000001">
    <property type="entry name" value="Transcription elongation factor SPT4"/>
    <property type="match status" value="1"/>
</dbReference>
<protein>
    <recommendedName>
        <fullName evidence="3">Transcription elongation factor SPT4</fullName>
    </recommendedName>
    <alternativeName>
        <fullName evidence="13">DRB sensitivity-inducing factor small subunit</fullName>
    </alternativeName>
    <alternativeName>
        <fullName evidence="12">Transcription elongation factor spt4</fullName>
    </alternativeName>
</protein>
<feature type="domain" description="Spt4/RpoE2 zinc finger" evidence="14">
    <location>
        <begin position="84"/>
        <end position="161"/>
    </location>
</feature>
<dbReference type="AlphaFoldDB" id="F1LCA8"/>
<evidence type="ECO:0000256" key="7">
    <source>
        <dbReference type="ARBA" id="ARBA00022833"/>
    </source>
</evidence>
<evidence type="ECO:0000256" key="4">
    <source>
        <dbReference type="ARBA" id="ARBA00022491"/>
    </source>
</evidence>
<dbReference type="CDD" id="cd07973">
    <property type="entry name" value="Spt4"/>
    <property type="match status" value="1"/>
</dbReference>
<keyword evidence="6" id="KW-0863">Zinc-finger</keyword>
<evidence type="ECO:0000256" key="6">
    <source>
        <dbReference type="ARBA" id="ARBA00022771"/>
    </source>
</evidence>
<evidence type="ECO:0000256" key="9">
    <source>
        <dbReference type="ARBA" id="ARBA00023159"/>
    </source>
</evidence>
<dbReference type="InterPro" id="IPR029040">
    <property type="entry name" value="RPABC4/Spt4"/>
</dbReference>
<dbReference type="PANTHER" id="PTHR12882:SF1">
    <property type="entry name" value="TRANSCRIPTION ELONGATION FACTOR SPT4"/>
    <property type="match status" value="1"/>
</dbReference>
<keyword evidence="15" id="KW-0648">Protein biosynthesis</keyword>
<comment type="subcellular location">
    <subcellularLocation>
        <location evidence="1">Nucleus</location>
    </subcellularLocation>
</comment>
<keyword evidence="5" id="KW-0479">Metal-binding</keyword>
<evidence type="ECO:0000256" key="2">
    <source>
        <dbReference type="ARBA" id="ARBA00010464"/>
    </source>
</evidence>
<evidence type="ECO:0000313" key="15">
    <source>
        <dbReference type="EMBL" id="ADY47762.1"/>
    </source>
</evidence>
<keyword evidence="11" id="KW-0539">Nucleus</keyword>
<keyword evidence="15" id="KW-0251">Elongation factor</keyword>
<dbReference type="Gene3D" id="3.30.40.210">
    <property type="match status" value="1"/>
</dbReference>
<proteinExistence type="evidence at transcript level"/>
<dbReference type="GO" id="GO:0140673">
    <property type="term" value="P:transcription elongation-coupled chromatin remodeling"/>
    <property type="evidence" value="ECO:0007669"/>
    <property type="project" value="InterPro"/>
</dbReference>
<evidence type="ECO:0000256" key="3">
    <source>
        <dbReference type="ARBA" id="ARBA00020182"/>
    </source>
</evidence>